<evidence type="ECO:0000313" key="4">
    <source>
        <dbReference type="EMBL" id="EBO3623815.1"/>
    </source>
</evidence>
<dbReference type="EMBL" id="AAKRQG010000003">
    <property type="protein sequence ID" value="ECU9740459.1"/>
    <property type="molecule type" value="Genomic_DNA"/>
</dbReference>
<dbReference type="Pfam" id="PF18862">
    <property type="entry name" value="ApeA_NTD1"/>
    <property type="match status" value="1"/>
</dbReference>
<feature type="domain" description="Apea-like HEPN" evidence="1">
    <location>
        <begin position="328"/>
        <end position="429"/>
    </location>
</feature>
<sequence length="441" mass="51345">MSTKKYEHIKEYSFHGEFFQCPDDSKGRFSAKIEYSSYHGLILDYCISDSDGPDKCERLYGYLNTGEQCTLIGPFDFSQGGFHLGKGFTRTGRHGFAIILFNGFYDENHKIEYCDLSLHGLQEFIHPQGFITQLKHKNAPIFSASAEDWKIELINNATFSVVGDGLLNIIYCQDADALTKLSDEFLKIKELHPSARFSIRKDLTFYFRFKNHNSKNIKEHMLNIWKVSGLISILTDKPTLPDELYIKFEGGHTRTPCLLTTRFEQRTIDLALKKFDHRSLPINWKSIDIEKAFEKWFEISDRYIPLTITYQYETGYRTLHQAHSDIILFATQIEAINSTLGGEKREKYIKPIDEYASTFLRKKMNNFFIRFNNNSLGANIATLRNELAHVDRDKELMTQMTLDEYIRIGLYLRLIITSHLLSNLGIEKEHIQRYQNRVAQD</sequence>
<dbReference type="EMBL" id="AAGIGS010000016">
    <property type="protein sequence ID" value="EBO3623815.1"/>
    <property type="molecule type" value="Genomic_DNA"/>
</dbReference>
<evidence type="ECO:0000259" key="1">
    <source>
        <dbReference type="Pfam" id="PF18739"/>
    </source>
</evidence>
<evidence type="ECO:0000313" key="5">
    <source>
        <dbReference type="EMBL" id="EBP0623409.1"/>
    </source>
</evidence>
<protein>
    <submittedName>
        <fullName evidence="5">Uncharacterized protein</fullName>
    </submittedName>
</protein>
<evidence type="ECO:0000259" key="2">
    <source>
        <dbReference type="Pfam" id="PF18862"/>
    </source>
</evidence>
<evidence type="ECO:0000313" key="6">
    <source>
        <dbReference type="EMBL" id="ECU9740459.1"/>
    </source>
</evidence>
<dbReference type="InterPro" id="IPR041223">
    <property type="entry name" value="ApeA_NTD"/>
</dbReference>
<reference evidence="5" key="1">
    <citation type="submission" date="2018-07" db="EMBL/GenBank/DDBJ databases">
        <authorList>
            <consortium name="GenomeTrakr network: Whole genome sequencing for foodborne pathogen traceback"/>
        </authorList>
    </citation>
    <scope>NUCLEOTIDE SEQUENCE</scope>
    <source>
        <strain evidence="5">CFSAN023162</strain>
    </source>
</reference>
<accession>A0A5U2JDY7</accession>
<dbReference type="Pfam" id="PF18739">
    <property type="entry name" value="HEPN_Apea"/>
    <property type="match status" value="1"/>
</dbReference>
<dbReference type="InterPro" id="IPR041229">
    <property type="entry name" value="HEPN_Apea"/>
</dbReference>
<reference evidence="3" key="2">
    <citation type="submission" date="2018-07" db="EMBL/GenBank/DDBJ databases">
        <authorList>
            <consortium name="PulseNet: The National Subtyping Network for Foodborne Disease Surveillance"/>
            <person name="Tarr C.L."/>
            <person name="Trees E."/>
            <person name="Katz L.S."/>
            <person name="Carleton-Romer H.A."/>
            <person name="Stroika S."/>
            <person name="Kucerova Z."/>
            <person name="Roache K.F."/>
            <person name="Sabol A.L."/>
            <person name="Besser J."/>
            <person name="Gerner-Smidt P."/>
        </authorList>
    </citation>
    <scope>NUCLEOTIDE SEQUENCE</scope>
    <source>
        <strain evidence="3">PNUSAS009097</strain>
        <strain evidence="4">PNUSAS009482</strain>
        <strain evidence="6">PNUSAS024974</strain>
    </source>
</reference>
<dbReference type="AlphaFoldDB" id="A0A5U2JDY7"/>
<organism evidence="5">
    <name type="scientific">Salmonella enterica</name>
    <name type="common">Salmonella choleraesuis</name>
    <dbReference type="NCBI Taxonomy" id="28901"/>
    <lineage>
        <taxon>Bacteria</taxon>
        <taxon>Pseudomonadati</taxon>
        <taxon>Pseudomonadota</taxon>
        <taxon>Gammaproteobacteria</taxon>
        <taxon>Enterobacterales</taxon>
        <taxon>Enterobacteriaceae</taxon>
        <taxon>Salmonella</taxon>
    </lineage>
</organism>
<dbReference type="EMBL" id="AAGIGE010000006">
    <property type="protein sequence ID" value="EBO3558766.1"/>
    <property type="molecule type" value="Genomic_DNA"/>
</dbReference>
<gene>
    <name evidence="3" type="ORF">B2E86_13725</name>
    <name evidence="4" type="ORF">B6N72_19715</name>
    <name evidence="6" type="ORF">CUK51_05130</name>
    <name evidence="5" type="ORF">KR72_09220</name>
</gene>
<proteinExistence type="predicted"/>
<name>A0A5U2JDY7_SALER</name>
<dbReference type="EMBL" id="AAGKNA010000007">
    <property type="protein sequence ID" value="EBP0623409.1"/>
    <property type="molecule type" value="Genomic_DNA"/>
</dbReference>
<comment type="caution">
    <text evidence="5">The sequence shown here is derived from an EMBL/GenBank/DDBJ whole genome shotgun (WGS) entry which is preliminary data.</text>
</comment>
<feature type="domain" description="ApeA N-terminal" evidence="2">
    <location>
        <begin position="14"/>
        <end position="296"/>
    </location>
</feature>
<evidence type="ECO:0000313" key="3">
    <source>
        <dbReference type="EMBL" id="EBO3558766.1"/>
    </source>
</evidence>
<dbReference type="RefSeq" id="WP_023972641.1">
    <property type="nucleotide sequence ID" value="NZ_CAIZAR010000102.1"/>
</dbReference>